<dbReference type="OrthoDB" id="162319at2"/>
<reference evidence="3 4" key="2">
    <citation type="submission" date="2014-10" db="EMBL/GenBank/DDBJ databases">
        <title>Comparative genomics of the Paenibacillus odorifer group.</title>
        <authorList>
            <person name="Tsai Y.-C."/>
            <person name="Martin N."/>
            <person name="Korlach J."/>
            <person name="Wiedmann M."/>
        </authorList>
    </citation>
    <scope>NUCLEOTIDE SEQUENCE [LARGE SCALE GENOMIC DNA]</scope>
    <source>
        <strain evidence="3 4">DSM 18334</strain>
    </source>
</reference>
<dbReference type="Proteomes" id="UP000029734">
    <property type="component" value="Unassembled WGS sequence"/>
</dbReference>
<sequence length="152" mass="16453">MKYFMIDGTFREEVIAGVNGFIQAIAAKGGIPGGVQGAIPSDLLNALPAIQAQLGLDEAALIKALPDNIRSLGDAIKQHFDYLETFFANGTVLFFGPTAHKLGGMIVFKANSLAEAEEFVRKDPMVECGFQTSNIVEFSFGKGQDFVTKWFD</sequence>
<dbReference type="RefSeq" id="WP_036649143.1">
    <property type="nucleotide sequence ID" value="NZ_JQCR01000002.1"/>
</dbReference>
<dbReference type="STRING" id="268407.PWYN_05310"/>
<reference evidence="3 4" key="1">
    <citation type="submission" date="2014-08" db="EMBL/GenBank/DDBJ databases">
        <authorList>
            <person name="den Bakker H.C."/>
        </authorList>
    </citation>
    <scope>NUCLEOTIDE SEQUENCE [LARGE SCALE GENOMIC DNA]</scope>
    <source>
        <strain evidence="3 4">DSM 18334</strain>
    </source>
</reference>
<dbReference type="SUPFAM" id="SSF54909">
    <property type="entry name" value="Dimeric alpha+beta barrel"/>
    <property type="match status" value="1"/>
</dbReference>
<dbReference type="EMBL" id="JQCR01000002">
    <property type="protein sequence ID" value="KGE18838.1"/>
    <property type="molecule type" value="Genomic_DNA"/>
</dbReference>
<dbReference type="PANTHER" id="PTHR37828">
    <property type="entry name" value="GSR2449 PROTEIN"/>
    <property type="match status" value="1"/>
</dbReference>
<protein>
    <recommendedName>
        <fullName evidence="2">YCII-related domain-containing protein</fullName>
    </recommendedName>
</protein>
<dbReference type="InterPro" id="IPR011008">
    <property type="entry name" value="Dimeric_a/b-barrel"/>
</dbReference>
<evidence type="ECO:0000259" key="2">
    <source>
        <dbReference type="Pfam" id="PF03795"/>
    </source>
</evidence>
<comment type="similarity">
    <text evidence="1">Belongs to the YciI family.</text>
</comment>
<evidence type="ECO:0000256" key="1">
    <source>
        <dbReference type="ARBA" id="ARBA00007689"/>
    </source>
</evidence>
<evidence type="ECO:0000313" key="4">
    <source>
        <dbReference type="Proteomes" id="UP000029734"/>
    </source>
</evidence>
<dbReference type="InterPro" id="IPR005545">
    <property type="entry name" value="YCII"/>
</dbReference>
<proteinExistence type="inferred from homology"/>
<gene>
    <name evidence="3" type="ORF">PWYN_05310</name>
</gene>
<dbReference type="PANTHER" id="PTHR37828:SF1">
    <property type="entry name" value="YCII-RELATED DOMAIN-CONTAINING PROTEIN"/>
    <property type="match status" value="1"/>
</dbReference>
<dbReference type="Gene3D" id="3.30.70.1060">
    <property type="entry name" value="Dimeric alpha+beta barrel"/>
    <property type="match status" value="1"/>
</dbReference>
<name>A0A098M9W3_9BACL</name>
<comment type="caution">
    <text evidence="3">The sequence shown here is derived from an EMBL/GenBank/DDBJ whole genome shotgun (WGS) entry which is preliminary data.</text>
</comment>
<accession>A0A098M9W3</accession>
<organism evidence="3 4">
    <name type="scientific">Paenibacillus wynnii</name>
    <dbReference type="NCBI Taxonomy" id="268407"/>
    <lineage>
        <taxon>Bacteria</taxon>
        <taxon>Bacillati</taxon>
        <taxon>Bacillota</taxon>
        <taxon>Bacilli</taxon>
        <taxon>Bacillales</taxon>
        <taxon>Paenibacillaceae</taxon>
        <taxon>Paenibacillus</taxon>
    </lineage>
</organism>
<dbReference type="eggNOG" id="COG2350">
    <property type="taxonomic scope" value="Bacteria"/>
</dbReference>
<dbReference type="Pfam" id="PF03795">
    <property type="entry name" value="YCII"/>
    <property type="match status" value="1"/>
</dbReference>
<keyword evidence="4" id="KW-1185">Reference proteome</keyword>
<feature type="domain" description="YCII-related" evidence="2">
    <location>
        <begin position="60"/>
        <end position="138"/>
    </location>
</feature>
<evidence type="ECO:0000313" key="3">
    <source>
        <dbReference type="EMBL" id="KGE18838.1"/>
    </source>
</evidence>
<dbReference type="AlphaFoldDB" id="A0A098M9W3"/>